<gene>
    <name evidence="1" type="ORF">RPERSI_LOCUS13880</name>
</gene>
<evidence type="ECO:0000313" key="1">
    <source>
        <dbReference type="EMBL" id="CAG8748029.1"/>
    </source>
</evidence>
<feature type="non-terminal residue" evidence="1">
    <location>
        <position position="239"/>
    </location>
</feature>
<organism evidence="1 2">
    <name type="scientific">Racocetra persica</name>
    <dbReference type="NCBI Taxonomy" id="160502"/>
    <lineage>
        <taxon>Eukaryota</taxon>
        <taxon>Fungi</taxon>
        <taxon>Fungi incertae sedis</taxon>
        <taxon>Mucoromycota</taxon>
        <taxon>Glomeromycotina</taxon>
        <taxon>Glomeromycetes</taxon>
        <taxon>Diversisporales</taxon>
        <taxon>Gigasporaceae</taxon>
        <taxon>Racocetra</taxon>
    </lineage>
</organism>
<reference evidence="1" key="1">
    <citation type="submission" date="2021-06" db="EMBL/GenBank/DDBJ databases">
        <authorList>
            <person name="Kallberg Y."/>
            <person name="Tangrot J."/>
            <person name="Rosling A."/>
        </authorList>
    </citation>
    <scope>NUCLEOTIDE SEQUENCE</scope>
    <source>
        <strain evidence="1">MA461A</strain>
    </source>
</reference>
<accession>A0ACA9QHA6</accession>
<feature type="non-terminal residue" evidence="1">
    <location>
        <position position="1"/>
    </location>
</feature>
<evidence type="ECO:0000313" key="2">
    <source>
        <dbReference type="Proteomes" id="UP000789920"/>
    </source>
</evidence>
<dbReference type="Proteomes" id="UP000789920">
    <property type="component" value="Unassembled WGS sequence"/>
</dbReference>
<dbReference type="EMBL" id="CAJVQC010031284">
    <property type="protein sequence ID" value="CAG8748029.1"/>
    <property type="molecule type" value="Genomic_DNA"/>
</dbReference>
<protein>
    <submittedName>
        <fullName evidence="1">34277_t:CDS:1</fullName>
    </submittedName>
</protein>
<comment type="caution">
    <text evidence="1">The sequence shown here is derived from an EMBL/GenBank/DDBJ whole genome shotgun (WGS) entry which is preliminary data.</text>
</comment>
<name>A0ACA9QHA6_9GLOM</name>
<sequence>EKGRRMREACKYIDDYIYNMINNYKSELEIEKQTVSNLLALLINAVDDNGNDRELRDVVLNLIVAGRDTTAQALSWMMYSIMTDQSVEDLLLQEINTLLSPEMTAPLYDDHKLYKYTLATFYETLRLYPIVPSNGRYPDRAIGINPRKDLVGPKGVPIFGNLFSFLKRKTYIQFSQELVDKYGSLYTFTILGFGRVIVSNDPQTIEHLLKTNFEDYGKSDAFYKMGYDVFGDGIFAVDG</sequence>
<keyword evidence="2" id="KW-1185">Reference proteome</keyword>
<proteinExistence type="predicted"/>